<dbReference type="Proteomes" id="UP000000530">
    <property type="component" value="Chromosome"/>
</dbReference>
<sequence>MIDHEMITSFEHPPINYYINLVPFCHLIITNSQILKIENLVNVLARF</sequence>
<gene>
    <name evidence="1" type="ordered locus">SACOL1755</name>
</gene>
<dbReference type="HOGENOM" id="CLU_3173384_0_0_9"/>
<protein>
    <submittedName>
        <fullName evidence="1">Uncharacterized protein</fullName>
    </submittedName>
</protein>
<evidence type="ECO:0000313" key="2">
    <source>
        <dbReference type="Proteomes" id="UP000000530"/>
    </source>
</evidence>
<proteinExistence type="predicted"/>
<evidence type="ECO:0000313" key="1">
    <source>
        <dbReference type="EMBL" id="AAY21113.1"/>
    </source>
</evidence>
<reference evidence="1 2" key="1">
    <citation type="journal article" date="2005" name="J. Bacteriol.">
        <title>Insights on evolution of virulence and resistance from the complete genome analysis of an early methicillin-resistant Staphylococcus aureus strain and a biofilm-producing methicillin-resistant Staphylococcus epidermidis strain.</title>
        <authorList>
            <person name="Gill S.R."/>
            <person name="Fouts D.E."/>
            <person name="Archer G.L."/>
            <person name="Mongodin E.F."/>
            <person name="Deboy R.T."/>
            <person name="Ravel J."/>
            <person name="Paulsen I.T."/>
            <person name="Kolonay J.F."/>
            <person name="Brinkac L."/>
            <person name="Beanan M."/>
            <person name="Dodson R.J."/>
            <person name="Daugherty S.C."/>
            <person name="Madupu R."/>
            <person name="Angiuoli S.V."/>
            <person name="Durkin A.S."/>
            <person name="Haft D.H."/>
            <person name="Vamathevan J."/>
            <person name="Khouri H."/>
            <person name="Utterback T."/>
            <person name="Lee C."/>
            <person name="Dimitrov G."/>
            <person name="Jiang L."/>
            <person name="Qin H."/>
            <person name="Weidman J."/>
            <person name="Tran K."/>
            <person name="Kang K."/>
            <person name="Hance I.R."/>
            <person name="Nelson K.E."/>
            <person name="Fraser C.M."/>
        </authorList>
    </citation>
    <scope>NUCLEOTIDE SEQUENCE [LARGE SCALE GENOMIC DNA]</scope>
    <source>
        <strain evidence="1 2">COL</strain>
    </source>
</reference>
<name>A0A0H2X2A7_STAAC</name>
<dbReference type="KEGG" id="sac:SACOL1755"/>
<accession>A0A0H2X2A7</accession>
<organism evidence="1 2">
    <name type="scientific">Staphylococcus aureus (strain COL)</name>
    <dbReference type="NCBI Taxonomy" id="93062"/>
    <lineage>
        <taxon>Bacteria</taxon>
        <taxon>Bacillati</taxon>
        <taxon>Bacillota</taxon>
        <taxon>Bacilli</taxon>
        <taxon>Bacillales</taxon>
        <taxon>Staphylococcaceae</taxon>
        <taxon>Staphylococcus</taxon>
    </lineage>
</organism>
<dbReference type="EMBL" id="CP000046">
    <property type="protein sequence ID" value="AAY21113.1"/>
    <property type="molecule type" value="Genomic_DNA"/>
</dbReference>
<dbReference type="AlphaFoldDB" id="A0A0H2X2A7"/>